<dbReference type="STRING" id="945553.A0A0D2PIK1"/>
<feature type="compositionally biased region" description="Polar residues" evidence="1">
    <location>
        <begin position="305"/>
        <end position="323"/>
    </location>
</feature>
<protein>
    <submittedName>
        <fullName evidence="2">Uncharacterized protein</fullName>
    </submittedName>
</protein>
<organism evidence="2 3">
    <name type="scientific">Hypholoma sublateritium (strain FD-334 SS-4)</name>
    <dbReference type="NCBI Taxonomy" id="945553"/>
    <lineage>
        <taxon>Eukaryota</taxon>
        <taxon>Fungi</taxon>
        <taxon>Dikarya</taxon>
        <taxon>Basidiomycota</taxon>
        <taxon>Agaricomycotina</taxon>
        <taxon>Agaricomycetes</taxon>
        <taxon>Agaricomycetidae</taxon>
        <taxon>Agaricales</taxon>
        <taxon>Agaricineae</taxon>
        <taxon>Strophariaceae</taxon>
        <taxon>Hypholoma</taxon>
    </lineage>
</organism>
<sequence length="484" mass="53806">MARITRMSYTPDNSNKIYERYLALKKRGFPLWIPEPNRRLPMAYRRGGVHIGDVGIITPSGGFSFLFNICRQPGDPINPSTLPEDFSPIYPPLEPTDVREFSEFKPDNYLASGTIERVNNDPPFPGLSFQTSSNEGAILTVPEGAVALDLENIPRFRAYAAANVENWYRYVNGPRGREAKNGEVRLVIGCDKTTSWGMAAVANMSEHKTHHLKFRAVGEASATSSSPIPLYRWEYSGMAEARVGPDLTEIEELKRDDGSEGPRPGGYMNQCLFVRTLNLTLNDDAFEALNRDVEVALIKEAQRYQPGTSETTRNSRVSASTQKGGPAGMHSQTETQRDSSETRSGKTTATALARDQRVVTSVSLSAPKFHPADFLNKAILKKTPHSRLAITQDADWYSVFNGDDECVPPPEEITARVLAAHYIREEDGVAYLEPKVVCIPPLSIDLSHALTPCSHKLDRSCRNIQCRVRHSKGNLSLQQITIRQ</sequence>
<gene>
    <name evidence="2" type="ORF">HYPSUDRAFT_69032</name>
</gene>
<dbReference type="OMA" id="VANMSEH"/>
<feature type="compositionally biased region" description="Basic and acidic residues" evidence="1">
    <location>
        <begin position="335"/>
        <end position="344"/>
    </location>
</feature>
<feature type="region of interest" description="Disordered" evidence="1">
    <location>
        <begin position="304"/>
        <end position="352"/>
    </location>
</feature>
<name>A0A0D2PIK1_HYPSF</name>
<proteinExistence type="predicted"/>
<evidence type="ECO:0000313" key="3">
    <source>
        <dbReference type="Proteomes" id="UP000054270"/>
    </source>
</evidence>
<keyword evidence="3" id="KW-1185">Reference proteome</keyword>
<dbReference type="AlphaFoldDB" id="A0A0D2PIK1"/>
<dbReference type="Proteomes" id="UP000054270">
    <property type="component" value="Unassembled WGS sequence"/>
</dbReference>
<evidence type="ECO:0000256" key="1">
    <source>
        <dbReference type="SAM" id="MobiDB-lite"/>
    </source>
</evidence>
<evidence type="ECO:0000313" key="2">
    <source>
        <dbReference type="EMBL" id="KJA19850.1"/>
    </source>
</evidence>
<dbReference type="OrthoDB" id="3222453at2759"/>
<accession>A0A0D2PIK1</accession>
<reference evidence="3" key="1">
    <citation type="submission" date="2014-04" db="EMBL/GenBank/DDBJ databases">
        <title>Evolutionary Origins and Diversification of the Mycorrhizal Mutualists.</title>
        <authorList>
            <consortium name="DOE Joint Genome Institute"/>
            <consortium name="Mycorrhizal Genomics Consortium"/>
            <person name="Kohler A."/>
            <person name="Kuo A."/>
            <person name="Nagy L.G."/>
            <person name="Floudas D."/>
            <person name="Copeland A."/>
            <person name="Barry K.W."/>
            <person name="Cichocki N."/>
            <person name="Veneault-Fourrey C."/>
            <person name="LaButti K."/>
            <person name="Lindquist E.A."/>
            <person name="Lipzen A."/>
            <person name="Lundell T."/>
            <person name="Morin E."/>
            <person name="Murat C."/>
            <person name="Riley R."/>
            <person name="Ohm R."/>
            <person name="Sun H."/>
            <person name="Tunlid A."/>
            <person name="Henrissat B."/>
            <person name="Grigoriev I.V."/>
            <person name="Hibbett D.S."/>
            <person name="Martin F."/>
        </authorList>
    </citation>
    <scope>NUCLEOTIDE SEQUENCE [LARGE SCALE GENOMIC DNA]</scope>
    <source>
        <strain evidence="3">FD-334 SS-4</strain>
    </source>
</reference>
<dbReference type="EMBL" id="KN817573">
    <property type="protein sequence ID" value="KJA19850.1"/>
    <property type="molecule type" value="Genomic_DNA"/>
</dbReference>